<dbReference type="PANTHER" id="PTHR24015:SF548">
    <property type="entry name" value="OS08G0340900 PROTEIN"/>
    <property type="match status" value="1"/>
</dbReference>
<dbReference type="Pfam" id="PF13812">
    <property type="entry name" value="PPR_3"/>
    <property type="match status" value="1"/>
</dbReference>
<evidence type="ECO:0000256" key="2">
    <source>
        <dbReference type="ARBA" id="ARBA00006643"/>
    </source>
</evidence>
<dbReference type="AlphaFoldDB" id="S8BZZ6"/>
<dbReference type="InterPro" id="IPR046960">
    <property type="entry name" value="PPR_At4g14850-like_plant"/>
</dbReference>
<comment type="caution">
    <text evidence="9">The sequence shown here is derived from an EMBL/GenBank/DDBJ whole genome shotgun (WGS) entry which is preliminary data.</text>
</comment>
<dbReference type="OrthoDB" id="185373at2759"/>
<dbReference type="InterPro" id="IPR032867">
    <property type="entry name" value="DYW_dom"/>
</dbReference>
<dbReference type="InterPro" id="IPR046848">
    <property type="entry name" value="E_motif"/>
</dbReference>
<organism evidence="9 10">
    <name type="scientific">Genlisea aurea</name>
    <dbReference type="NCBI Taxonomy" id="192259"/>
    <lineage>
        <taxon>Eukaryota</taxon>
        <taxon>Viridiplantae</taxon>
        <taxon>Streptophyta</taxon>
        <taxon>Embryophyta</taxon>
        <taxon>Tracheophyta</taxon>
        <taxon>Spermatophyta</taxon>
        <taxon>Magnoliopsida</taxon>
        <taxon>eudicotyledons</taxon>
        <taxon>Gunneridae</taxon>
        <taxon>Pentapetalae</taxon>
        <taxon>asterids</taxon>
        <taxon>lamiids</taxon>
        <taxon>Lamiales</taxon>
        <taxon>Lentibulariaceae</taxon>
        <taxon>Genlisea</taxon>
    </lineage>
</organism>
<dbReference type="Proteomes" id="UP000015453">
    <property type="component" value="Unassembled WGS sequence"/>
</dbReference>
<comment type="similarity">
    <text evidence="2">Belongs to the PPR family. PCMP-H subfamily.</text>
</comment>
<evidence type="ECO:0000313" key="9">
    <source>
        <dbReference type="EMBL" id="EPS57776.1"/>
    </source>
</evidence>
<feature type="repeat" description="PPR" evidence="7">
    <location>
        <begin position="346"/>
        <end position="380"/>
    </location>
</feature>
<comment type="subcellular location">
    <subcellularLocation>
        <location evidence="1">Plastid</location>
        <location evidence="1">Chloroplast</location>
    </subcellularLocation>
</comment>
<dbReference type="Pfam" id="PF01535">
    <property type="entry name" value="PPR"/>
    <property type="match status" value="4"/>
</dbReference>
<evidence type="ECO:0000256" key="4">
    <source>
        <dbReference type="ARBA" id="ARBA00022640"/>
    </source>
</evidence>
<evidence type="ECO:0000256" key="7">
    <source>
        <dbReference type="PROSITE-ProRule" id="PRU00708"/>
    </source>
</evidence>
<keyword evidence="3" id="KW-0150">Chloroplast</keyword>
<keyword evidence="4" id="KW-0934">Plastid</keyword>
<evidence type="ECO:0000313" key="10">
    <source>
        <dbReference type="Proteomes" id="UP000015453"/>
    </source>
</evidence>
<dbReference type="Gene3D" id="1.25.40.10">
    <property type="entry name" value="Tetratricopeptide repeat domain"/>
    <property type="match status" value="4"/>
</dbReference>
<accession>S8BZZ6</accession>
<dbReference type="GO" id="GO:0009507">
    <property type="term" value="C:chloroplast"/>
    <property type="evidence" value="ECO:0007669"/>
    <property type="project" value="UniProtKB-SubCell"/>
</dbReference>
<dbReference type="Pfam" id="PF20431">
    <property type="entry name" value="E_motif"/>
    <property type="match status" value="1"/>
</dbReference>
<dbReference type="InterPro" id="IPR002885">
    <property type="entry name" value="PPR_rpt"/>
</dbReference>
<dbReference type="PROSITE" id="PS51375">
    <property type="entry name" value="PPR"/>
    <property type="match status" value="4"/>
</dbReference>
<feature type="repeat" description="PPR" evidence="7">
    <location>
        <begin position="276"/>
        <end position="310"/>
    </location>
</feature>
<dbReference type="FunFam" id="1.25.40.10:FF:000344">
    <property type="entry name" value="Pentatricopeptide repeat-containing protein"/>
    <property type="match status" value="1"/>
</dbReference>
<evidence type="ECO:0000256" key="1">
    <source>
        <dbReference type="ARBA" id="ARBA00004229"/>
    </source>
</evidence>
<evidence type="ECO:0000256" key="5">
    <source>
        <dbReference type="ARBA" id="ARBA00022737"/>
    </source>
</evidence>
<evidence type="ECO:0000256" key="3">
    <source>
        <dbReference type="ARBA" id="ARBA00022528"/>
    </source>
</evidence>
<dbReference type="Pfam" id="PF14432">
    <property type="entry name" value="DYW_deaminase"/>
    <property type="match status" value="1"/>
</dbReference>
<feature type="non-terminal residue" evidence="9">
    <location>
        <position position="1"/>
    </location>
</feature>
<proteinExistence type="inferred from homology"/>
<name>S8BZZ6_9LAMI</name>
<keyword evidence="10" id="KW-1185">Reference proteome</keyword>
<dbReference type="FunFam" id="1.25.40.10:FF:000090">
    <property type="entry name" value="Pentatricopeptide repeat-containing protein, chloroplastic"/>
    <property type="match status" value="1"/>
</dbReference>
<evidence type="ECO:0000259" key="8">
    <source>
        <dbReference type="Pfam" id="PF14432"/>
    </source>
</evidence>
<dbReference type="GO" id="GO:0009451">
    <property type="term" value="P:RNA modification"/>
    <property type="evidence" value="ECO:0007669"/>
    <property type="project" value="InterPro"/>
</dbReference>
<feature type="repeat" description="PPR" evidence="7">
    <location>
        <begin position="475"/>
        <end position="509"/>
    </location>
</feature>
<sequence>SPKTHIPAGVSKHPAAILLQLCSSMTELHQFLPLVIKSGLYDELHLQTKLVSLFCKLGSLNDAVKVFEPVEVKIDPLYHTILKGYVQQSDLNSALNFFCRMKHDGIDQVIYNYIYLLRACADNFDVERGKEIHGQLTVNGFADDLCTKTNLMNFYAKCGEIHNAYKVFERMPEKDLVSWNTVIAGFAQNGMSRKAMELFLVMQEEGHSPNLVTLVSIIPIVAFTRNLRLGRSIHAYSLRHALESHVNVATSLLDMYAKCGMIEAARLMFDEISSRSVVSWNSMIDGYAQCGYSEEALDLFRKMRDEGVEPTDVTFMGVLRACGDLCDIELGRLVHDLVVQSGLDSDSSVMNSLISMYCKCRRVDIAAELFGKLKEKTLVSWNTMILGHAQNGSAVEALRLFRRMQVKPDSFTFVAVITAVAESSVSMLAKWIHGLSVRAMLDRNIFVRTALIDMYAKCGSVRAARELFDATGERRGITWNAMIDAYGTHGLGREAAELFEEMCRGKLPPDSVTFLSVISACSHSGLVDEGLHYFNTMTEVYALEPSMDHYGAVVDLLGRAGKLEEAWDFIRKIPEEPGLNVYGAMLGACKIHKNVEFGEMAAGKLFALKPDNGGYHVLLSNIYATGSTWEKAGEIRKLMNDEGIDKIPGWSSVSMRNEVHTFYSGSTEHPKFETIYAHLEGLTRRIEAAGYVPSDTSSSTHSEKLAMSFALVSSTGAGEAIQVRKNLRVCWDCHEATKYISMVTGREIVVRDARRFHHFKDGVCSCGDYW</sequence>
<keyword evidence="5" id="KW-0677">Repeat</keyword>
<dbReference type="GO" id="GO:0008270">
    <property type="term" value="F:zinc ion binding"/>
    <property type="evidence" value="ECO:0007669"/>
    <property type="project" value="InterPro"/>
</dbReference>
<dbReference type="FunFam" id="1.25.40.10:FF:000395">
    <property type="entry name" value="Pentatricopeptide repeat-containing protein chloroplastic"/>
    <property type="match status" value="1"/>
</dbReference>
<keyword evidence="6" id="KW-0809">Transit peptide</keyword>
<dbReference type="Pfam" id="PF13041">
    <property type="entry name" value="PPR_2"/>
    <property type="match status" value="4"/>
</dbReference>
<dbReference type="FunFam" id="1.25.40.10:FF:000031">
    <property type="entry name" value="Pentatricopeptide repeat-containing protein mitochondrial"/>
    <property type="match status" value="1"/>
</dbReference>
<dbReference type="EMBL" id="AUSU01009849">
    <property type="protein sequence ID" value="EPS57776.1"/>
    <property type="molecule type" value="Genomic_DNA"/>
</dbReference>
<feature type="repeat" description="PPR" evidence="7">
    <location>
        <begin position="175"/>
        <end position="209"/>
    </location>
</feature>
<evidence type="ECO:0000256" key="6">
    <source>
        <dbReference type="ARBA" id="ARBA00022946"/>
    </source>
</evidence>
<dbReference type="PANTHER" id="PTHR24015">
    <property type="entry name" value="OS07G0578800 PROTEIN-RELATED"/>
    <property type="match status" value="1"/>
</dbReference>
<feature type="domain" description="DYW" evidence="8">
    <location>
        <begin position="700"/>
        <end position="770"/>
    </location>
</feature>
<dbReference type="GO" id="GO:0003723">
    <property type="term" value="F:RNA binding"/>
    <property type="evidence" value="ECO:0007669"/>
    <property type="project" value="InterPro"/>
</dbReference>
<dbReference type="InterPro" id="IPR011990">
    <property type="entry name" value="TPR-like_helical_dom_sf"/>
</dbReference>
<protein>
    <recommendedName>
        <fullName evidence="8">DYW domain-containing protein</fullName>
    </recommendedName>
</protein>
<dbReference type="NCBIfam" id="TIGR00756">
    <property type="entry name" value="PPR"/>
    <property type="match status" value="5"/>
</dbReference>
<reference evidence="9 10" key="1">
    <citation type="journal article" date="2013" name="BMC Genomics">
        <title>The miniature genome of a carnivorous plant Genlisea aurea contains a low number of genes and short non-coding sequences.</title>
        <authorList>
            <person name="Leushkin E.V."/>
            <person name="Sutormin R.A."/>
            <person name="Nabieva E.R."/>
            <person name="Penin A.A."/>
            <person name="Kondrashov A.S."/>
            <person name="Logacheva M.D."/>
        </authorList>
    </citation>
    <scope>NUCLEOTIDE SEQUENCE [LARGE SCALE GENOMIC DNA]</scope>
</reference>
<gene>
    <name evidence="9" type="ORF">M569_17040</name>
</gene>